<feature type="region of interest" description="Disordered" evidence="1">
    <location>
        <begin position="210"/>
        <end position="230"/>
    </location>
</feature>
<gene>
    <name evidence="2" type="ORF">FEJ81_11215</name>
</gene>
<proteinExistence type="predicted"/>
<protein>
    <submittedName>
        <fullName evidence="2">Uncharacterized protein</fullName>
    </submittedName>
</protein>
<dbReference type="Proteomes" id="UP000302218">
    <property type="component" value="Chromosome"/>
</dbReference>
<feature type="compositionally biased region" description="Acidic residues" evidence="1">
    <location>
        <begin position="219"/>
        <end position="230"/>
    </location>
</feature>
<dbReference type="KEGG" id="nvr:FEJ81_11215"/>
<feature type="compositionally biased region" description="Polar residues" evidence="1">
    <location>
        <begin position="39"/>
        <end position="48"/>
    </location>
</feature>
<accession>A0A4P8WHL8</accession>
<dbReference type="OrthoDB" id="240324at2157"/>
<dbReference type="RefSeq" id="WP_138245374.1">
    <property type="nucleotide sequence ID" value="NZ_CP040330.1"/>
</dbReference>
<sequence length="230" mass="25055">MTDELDSTPTDESQPADGPQAAGESNAAPDHEHEGSDEGCTTESSAAGTGSGIEESLGVTIPDDHVGAFVAQAFEDVERSTEWTEAVEAVVADEARDAWRSLSARQQVVELLTMADRYDERATDLLEGIPLDRGGLDDDLRERFEEATRLRRNADVLRDGIAAGYAEGRVGDDELVAAVEDFEFDTASIAEREDALDTVANTYDLDFRPYGGTLMTEREPDEDAEEFEAW</sequence>
<evidence type="ECO:0000313" key="2">
    <source>
        <dbReference type="EMBL" id="QCS42899.1"/>
    </source>
</evidence>
<reference evidence="3" key="1">
    <citation type="submission" date="2019-05" db="EMBL/GenBank/DDBJ databases">
        <title>Genome sequence and methylation pattern of the halophilic Archaeon Natrinema versiforme BOL5-4.</title>
        <authorList>
            <person name="DasSarma P."/>
            <person name="Anton B.P."/>
            <person name="DasSarma S.L."/>
            <person name="Martinez F.L."/>
            <person name="Guzman D."/>
            <person name="Roberts R.J."/>
            <person name="DasSarma S."/>
        </authorList>
    </citation>
    <scope>NUCLEOTIDE SEQUENCE [LARGE SCALE GENOMIC DNA]</scope>
    <source>
        <strain evidence="3">BOL5-4</strain>
    </source>
</reference>
<feature type="region of interest" description="Disordered" evidence="1">
    <location>
        <begin position="1"/>
        <end position="59"/>
    </location>
</feature>
<evidence type="ECO:0000256" key="1">
    <source>
        <dbReference type="SAM" id="MobiDB-lite"/>
    </source>
</evidence>
<dbReference type="GeneID" id="40265850"/>
<dbReference type="AlphaFoldDB" id="A0A4P8WHL8"/>
<evidence type="ECO:0000313" key="3">
    <source>
        <dbReference type="Proteomes" id="UP000302218"/>
    </source>
</evidence>
<organism evidence="2 3">
    <name type="scientific">Natrinema versiforme</name>
    <dbReference type="NCBI Taxonomy" id="88724"/>
    <lineage>
        <taxon>Archaea</taxon>
        <taxon>Methanobacteriati</taxon>
        <taxon>Methanobacteriota</taxon>
        <taxon>Stenosarchaea group</taxon>
        <taxon>Halobacteria</taxon>
        <taxon>Halobacteriales</taxon>
        <taxon>Natrialbaceae</taxon>
        <taxon>Natrinema</taxon>
    </lineage>
</organism>
<name>A0A4P8WHL8_9EURY</name>
<dbReference type="EMBL" id="CP040330">
    <property type="protein sequence ID" value="QCS42899.1"/>
    <property type="molecule type" value="Genomic_DNA"/>
</dbReference>